<dbReference type="EMBL" id="PVNL01000116">
    <property type="protein sequence ID" value="PRQ01334.1"/>
    <property type="molecule type" value="Genomic_DNA"/>
</dbReference>
<organism evidence="1 2">
    <name type="scientific">Enhygromyxa salina</name>
    <dbReference type="NCBI Taxonomy" id="215803"/>
    <lineage>
        <taxon>Bacteria</taxon>
        <taxon>Pseudomonadati</taxon>
        <taxon>Myxococcota</taxon>
        <taxon>Polyangia</taxon>
        <taxon>Nannocystales</taxon>
        <taxon>Nannocystaceae</taxon>
        <taxon>Enhygromyxa</taxon>
    </lineage>
</organism>
<reference evidence="1 2" key="1">
    <citation type="submission" date="2018-03" db="EMBL/GenBank/DDBJ databases">
        <title>Draft Genome Sequences of the Obligatory Marine Myxobacteria Enhygromyxa salina SWB007.</title>
        <authorList>
            <person name="Poehlein A."/>
            <person name="Moghaddam J.A."/>
            <person name="Harms H."/>
            <person name="Alanjari M."/>
            <person name="Koenig G.M."/>
            <person name="Daniel R."/>
            <person name="Schaeberle T.F."/>
        </authorList>
    </citation>
    <scope>NUCLEOTIDE SEQUENCE [LARGE SCALE GENOMIC DNA]</scope>
    <source>
        <strain evidence="1 2">SWB007</strain>
    </source>
</reference>
<sequence>MSQLPRSLACLVPLAALLLGCPGSERKTEAGSAAEHAKVLAPIPATEAEFLAELVPLPEGAEAIEVEYTITGPALTGTMTTQITAGGQRRDQWELVSTLGDTQLRAAGVTIVNARQIWTANEGHPGELSDNHLAELARAYLRLDPPARAPVMESIRAWHQLLAEQRKAAGGGDRTELLGVSCLETRIAAQNVCMWEETGLLLRYEGSAFTIEATKIDRQPKLAPDAFTLPPEAAGATRAEPQRDYDYDEILTEIAAGSYGNVSLLVVGSKSIPSLRLPDTPAPHDD</sequence>
<evidence type="ECO:0000313" key="1">
    <source>
        <dbReference type="EMBL" id="PRQ01334.1"/>
    </source>
</evidence>
<dbReference type="RefSeq" id="WP_106092568.1">
    <property type="nucleotide sequence ID" value="NZ_PVNL01000116.1"/>
</dbReference>
<dbReference type="Proteomes" id="UP000238823">
    <property type="component" value="Unassembled WGS sequence"/>
</dbReference>
<accession>A0A2S9Y898</accession>
<evidence type="ECO:0000313" key="2">
    <source>
        <dbReference type="Proteomes" id="UP000238823"/>
    </source>
</evidence>
<dbReference type="OrthoDB" id="5507471at2"/>
<dbReference type="PROSITE" id="PS51257">
    <property type="entry name" value="PROKAR_LIPOPROTEIN"/>
    <property type="match status" value="1"/>
</dbReference>
<comment type="caution">
    <text evidence="1">The sequence shown here is derived from an EMBL/GenBank/DDBJ whole genome shotgun (WGS) entry which is preliminary data.</text>
</comment>
<gene>
    <name evidence="1" type="ORF">ENSA7_56970</name>
</gene>
<name>A0A2S9Y898_9BACT</name>
<evidence type="ECO:0008006" key="3">
    <source>
        <dbReference type="Google" id="ProtNLM"/>
    </source>
</evidence>
<protein>
    <recommendedName>
        <fullName evidence="3">Lipoprotein</fullName>
    </recommendedName>
</protein>
<proteinExistence type="predicted"/>
<dbReference type="AlphaFoldDB" id="A0A2S9Y898"/>